<proteinExistence type="inferred from homology"/>
<comment type="similarity">
    <text evidence="1">Belongs to the MobA/MobL family.</text>
</comment>
<evidence type="ECO:0000259" key="4">
    <source>
        <dbReference type="Pfam" id="PF03389"/>
    </source>
</evidence>
<dbReference type="NCBIfam" id="NF041496">
    <property type="entry name" value="MobQ"/>
    <property type="match status" value="1"/>
</dbReference>
<comment type="caution">
    <text evidence="5">The sequence shown here is derived from an EMBL/GenBank/DDBJ whole genome shotgun (WGS) entry which is preliminary data.</text>
</comment>
<reference evidence="5 6" key="1">
    <citation type="journal article" date="2022" name="Front. Cell. Infect. Microbiol.">
        <title>The probiotic and immunomodulation effects of Limosilactobacillus reuteri RGW1 isolated from calf feces.</title>
        <authorList>
            <person name="Huang K."/>
            <person name="Shi W."/>
            <person name="Yang B."/>
            <person name="Wang J."/>
        </authorList>
    </citation>
    <scope>NUCLEOTIDE SEQUENCE [LARGE SCALE GENOMIC DNA]</scope>
    <source>
        <strain evidence="5 6">RGW1</strain>
    </source>
</reference>
<dbReference type="InterPro" id="IPR005053">
    <property type="entry name" value="MobA_MobL"/>
</dbReference>
<evidence type="ECO:0000313" key="5">
    <source>
        <dbReference type="EMBL" id="MDV8947772.1"/>
    </source>
</evidence>
<feature type="region of interest" description="Disordered" evidence="3">
    <location>
        <begin position="299"/>
        <end position="369"/>
    </location>
</feature>
<feature type="region of interest" description="Disordered" evidence="3">
    <location>
        <begin position="466"/>
        <end position="486"/>
    </location>
</feature>
<dbReference type="AlphaFoldDB" id="A0AAW9A7S0"/>
<keyword evidence="2" id="KW-0184">Conjugation</keyword>
<dbReference type="Pfam" id="PF03389">
    <property type="entry name" value="MobA_MobL"/>
    <property type="match status" value="1"/>
</dbReference>
<feature type="domain" description="MobA/MobL protein" evidence="4">
    <location>
        <begin position="17"/>
        <end position="258"/>
    </location>
</feature>
<protein>
    <submittedName>
        <fullName evidence="5">MobA/MobL family protein</fullName>
    </submittedName>
</protein>
<feature type="compositionally biased region" description="Polar residues" evidence="3">
    <location>
        <begin position="309"/>
        <end position="327"/>
    </location>
</feature>
<dbReference type="Proteomes" id="UP001286376">
    <property type="component" value="Unassembled WGS sequence"/>
</dbReference>
<dbReference type="RefSeq" id="WP_317849077.1">
    <property type="nucleotide sequence ID" value="NZ_JAOTNP010000096.1"/>
</dbReference>
<evidence type="ECO:0000256" key="2">
    <source>
        <dbReference type="ARBA" id="ARBA00022971"/>
    </source>
</evidence>
<feature type="region of interest" description="Disordered" evidence="3">
    <location>
        <begin position="388"/>
        <end position="429"/>
    </location>
</feature>
<evidence type="ECO:0000256" key="3">
    <source>
        <dbReference type="SAM" id="MobiDB-lite"/>
    </source>
</evidence>
<dbReference type="EMBL" id="JAOTNP010000096">
    <property type="protein sequence ID" value="MDV8947772.1"/>
    <property type="molecule type" value="Genomic_DNA"/>
</dbReference>
<organism evidence="5 6">
    <name type="scientific">Limosilactobacillus reuteri</name>
    <name type="common">Lactobacillus reuteri</name>
    <dbReference type="NCBI Taxonomy" id="1598"/>
    <lineage>
        <taxon>Bacteria</taxon>
        <taxon>Bacillati</taxon>
        <taxon>Bacillota</taxon>
        <taxon>Bacilli</taxon>
        <taxon>Lactobacillales</taxon>
        <taxon>Lactobacillaceae</taxon>
        <taxon>Limosilactobacillus</taxon>
    </lineage>
</organism>
<sequence length="486" mass="56631">MAIFHLSAKIISRGKGQSAIASAAYRSGDKLHDERYDETQDYTNKRFVEHSEIQLPENAPKKYQDRETLWNSVEKAERAKNSQLAREIEIALPNELTAEQRIKLVHDYVQETFVDKGMVADWSIHNPQPDEDNPEKPANPHAHIMLTLRSLRSTGSWAPKKTSHYKLDQNGQKVPVMDSKTGKQKLGKKNQRIWEREITPTNDWNNPKNVEKWRKAWADACNRYLAPEHQIDHRSYQRQGKSQIPTIHEGYVARKMEREATGSSERASFNKIVKSINNELKSLRKRIKSIIREVRNLERGRSQDERVQIQPQQDTRTTTEGTRSRQTMGRGVQRPTTDTGEQSINNRASRLTQTTKRTEATQLHQQSLGETASRIFRDFQLFTKRQREARQRQRRLSESLRHRQTTENRLKTGKQQLTKTKHSTDTTKQQLAERQVRAREAFSKASKSRILERYYTHFNQTKAQPNHARGIDYQGPIFGHSRGRSR</sequence>
<evidence type="ECO:0000313" key="6">
    <source>
        <dbReference type="Proteomes" id="UP001286376"/>
    </source>
</evidence>
<name>A0AAW9A7S0_LIMRT</name>
<dbReference type="Gene3D" id="3.30.930.30">
    <property type="match status" value="1"/>
</dbReference>
<evidence type="ECO:0000256" key="1">
    <source>
        <dbReference type="ARBA" id="ARBA00010873"/>
    </source>
</evidence>
<feature type="compositionally biased region" description="Basic and acidic residues" evidence="3">
    <location>
        <begin position="388"/>
        <end position="410"/>
    </location>
</feature>
<gene>
    <name evidence="5" type="ORF">NX099_10425</name>
</gene>
<feature type="compositionally biased region" description="Polar residues" evidence="3">
    <location>
        <begin position="334"/>
        <end position="369"/>
    </location>
</feature>
<accession>A0AAW9A7S0</accession>